<dbReference type="Proteomes" id="UP001060085">
    <property type="component" value="Linkage Group LG03"/>
</dbReference>
<evidence type="ECO:0000313" key="1">
    <source>
        <dbReference type="EMBL" id="KAI5672619.1"/>
    </source>
</evidence>
<organism evidence="1 2">
    <name type="scientific">Catharanthus roseus</name>
    <name type="common">Madagascar periwinkle</name>
    <name type="synonym">Vinca rosea</name>
    <dbReference type="NCBI Taxonomy" id="4058"/>
    <lineage>
        <taxon>Eukaryota</taxon>
        <taxon>Viridiplantae</taxon>
        <taxon>Streptophyta</taxon>
        <taxon>Embryophyta</taxon>
        <taxon>Tracheophyta</taxon>
        <taxon>Spermatophyta</taxon>
        <taxon>Magnoliopsida</taxon>
        <taxon>eudicotyledons</taxon>
        <taxon>Gunneridae</taxon>
        <taxon>Pentapetalae</taxon>
        <taxon>asterids</taxon>
        <taxon>lamiids</taxon>
        <taxon>Gentianales</taxon>
        <taxon>Apocynaceae</taxon>
        <taxon>Rauvolfioideae</taxon>
        <taxon>Vinceae</taxon>
        <taxon>Catharanthinae</taxon>
        <taxon>Catharanthus</taxon>
    </lineage>
</organism>
<evidence type="ECO:0000313" key="2">
    <source>
        <dbReference type="Proteomes" id="UP001060085"/>
    </source>
</evidence>
<proteinExistence type="predicted"/>
<dbReference type="EMBL" id="CM044703">
    <property type="protein sequence ID" value="KAI5672619.1"/>
    <property type="molecule type" value="Genomic_DNA"/>
</dbReference>
<sequence length="131" mass="15388">MLYHQKIEEQQYITRKTEDGKVERPRLNNAEQQCEMATASRRRRKGISFYRTRKSPVFSLPLTLTAHSHKKTRDDRTRNIARRPLSETASQKTKRVLLRTNFGSPRGNFFASYLFYSKFNQSISNLQVSST</sequence>
<comment type="caution">
    <text evidence="1">The sequence shown here is derived from an EMBL/GenBank/DDBJ whole genome shotgun (WGS) entry which is preliminary data.</text>
</comment>
<protein>
    <submittedName>
        <fullName evidence="1">Uncharacterized protein</fullName>
    </submittedName>
</protein>
<name>A0ACC0BIV8_CATRO</name>
<reference evidence="2" key="1">
    <citation type="journal article" date="2023" name="Nat. Plants">
        <title>Single-cell RNA sequencing provides a high-resolution roadmap for understanding the multicellular compartmentation of specialized metabolism.</title>
        <authorList>
            <person name="Sun S."/>
            <person name="Shen X."/>
            <person name="Li Y."/>
            <person name="Li Y."/>
            <person name="Wang S."/>
            <person name="Li R."/>
            <person name="Zhang H."/>
            <person name="Shen G."/>
            <person name="Guo B."/>
            <person name="Wei J."/>
            <person name="Xu J."/>
            <person name="St-Pierre B."/>
            <person name="Chen S."/>
            <person name="Sun C."/>
        </authorList>
    </citation>
    <scope>NUCLEOTIDE SEQUENCE [LARGE SCALE GENOMIC DNA]</scope>
</reference>
<gene>
    <name evidence="1" type="ORF">M9H77_12983</name>
</gene>
<keyword evidence="2" id="KW-1185">Reference proteome</keyword>
<accession>A0ACC0BIV8</accession>